<organism evidence="1">
    <name type="scientific">Listeria seeligeri FSL N1-067</name>
    <dbReference type="NCBI Taxonomy" id="702453"/>
    <lineage>
        <taxon>Bacteria</taxon>
        <taxon>Bacillati</taxon>
        <taxon>Bacillota</taxon>
        <taxon>Bacilli</taxon>
        <taxon>Bacillales</taxon>
        <taxon>Listeriaceae</taxon>
        <taxon>Listeria</taxon>
    </lineage>
</organism>
<dbReference type="RefSeq" id="WP_003747631.1">
    <property type="nucleotide sequence ID" value="NZ_CM001051.1"/>
</dbReference>
<protein>
    <submittedName>
        <fullName evidence="1">Uncharacterized protein</fullName>
    </submittedName>
</protein>
<sequence>MLESQNALVQQGFPLIDTEIEIDAPEISVFKGSGYFILYLTELANYNKKIISENLIFYLQNMELIAIKAIITN</sequence>
<reference evidence="1" key="1">
    <citation type="journal article" date="2010" name="Microbiol. Resour. Announc.">
        <title>Comparative genomics of the bacterial genus Listeria: Genome evolution is characterized by limited gene acquisition and limited gene loss.</title>
        <authorList>
            <person name="den Bakker H.C."/>
            <person name="Cummings C.A."/>
            <person name="Ferreira V."/>
            <person name="Vatta P."/>
            <person name="Orsi R.H."/>
            <person name="Degoricija L."/>
            <person name="Barker M."/>
            <person name="Petrauskene O."/>
            <person name="Furtado M.R."/>
            <person name="Wiedmann M."/>
        </authorList>
    </citation>
    <scope>NUCLEOTIDE SEQUENCE [LARGE SCALE GENOMIC DNA]</scope>
    <source>
        <strain evidence="1">FSL N1-067</strain>
    </source>
</reference>
<evidence type="ECO:0000313" key="1">
    <source>
        <dbReference type="EMBL" id="EFS00149.1"/>
    </source>
</evidence>
<proteinExistence type="predicted"/>
<dbReference type="HOGENOM" id="CLU_2700330_0_0_9"/>
<dbReference type="PATRIC" id="fig|702453.3.peg.1384"/>
<gene>
    <name evidence="1" type="ORF">NT03LS_1693</name>
</gene>
<accession>E3ZQF0</accession>
<comment type="caution">
    <text evidence="1">The sequence shown here is derived from an EMBL/GenBank/DDBJ whole genome shotgun (WGS) entry which is preliminary data.</text>
</comment>
<dbReference type="Proteomes" id="UP000004302">
    <property type="component" value="Chromosome"/>
</dbReference>
<dbReference type="EMBL" id="ADXJ01000647">
    <property type="protein sequence ID" value="EFS00149.1"/>
    <property type="molecule type" value="Genomic_DNA"/>
</dbReference>
<dbReference type="AlphaFoldDB" id="E3ZQF0"/>
<name>E3ZQF0_LISSE</name>